<dbReference type="InterPro" id="IPR054447">
    <property type="entry name" value="Gp29-like"/>
</dbReference>
<name>A0A2C5T0L2_MORMO</name>
<dbReference type="Proteomes" id="UP000650477">
    <property type="component" value="Unassembled WGS sequence"/>
</dbReference>
<dbReference type="RefSeq" id="WP_004237451.1">
    <property type="nucleotide sequence ID" value="NZ_ABGYJJ040000001.1"/>
</dbReference>
<evidence type="ECO:0008006" key="4">
    <source>
        <dbReference type="Google" id="ProtNLM"/>
    </source>
</evidence>
<accession>A0A2C5T0L2</accession>
<proteinExistence type="predicted"/>
<organism evidence="1 3">
    <name type="scientific">Morganella morganii</name>
    <name type="common">Proteus morganii</name>
    <dbReference type="NCBI Taxonomy" id="582"/>
    <lineage>
        <taxon>Bacteria</taxon>
        <taxon>Pseudomonadati</taxon>
        <taxon>Pseudomonadota</taxon>
        <taxon>Gammaproteobacteria</taxon>
        <taxon>Enterobacterales</taxon>
        <taxon>Morganellaceae</taxon>
        <taxon>Morganella</taxon>
    </lineage>
</organism>
<evidence type="ECO:0000313" key="3">
    <source>
        <dbReference type="Proteomes" id="UP000650477"/>
    </source>
</evidence>
<reference evidence="2" key="2">
    <citation type="submission" date="2023-02" db="EMBL/GenBank/DDBJ databases">
        <title>Detection, antimicrobial susceptibility and genomic characterization of NDM-producing species of Morganellaceae, Yersiniaceae, and Enterobacteriaceae other than Klebsiella.</title>
        <authorList>
            <person name="Camargo C.H."/>
            <person name="Sacchi C.T."/>
            <person name="Campos K.R."/>
        </authorList>
    </citation>
    <scope>NUCLEOTIDE SEQUENCE</scope>
    <source>
        <strain evidence="2">1189_21</strain>
    </source>
</reference>
<comment type="caution">
    <text evidence="1">The sequence shown here is derived from an EMBL/GenBank/DDBJ whole genome shotgun (WGS) entry which is preliminary data.</text>
</comment>
<dbReference type="Proteomes" id="UP001182247">
    <property type="component" value="Unassembled WGS sequence"/>
</dbReference>
<dbReference type="EMBL" id="PKLF01000002">
    <property type="protein sequence ID" value="MBE8611238.1"/>
    <property type="molecule type" value="Genomic_DNA"/>
</dbReference>
<evidence type="ECO:0000313" key="1">
    <source>
        <dbReference type="EMBL" id="MBE8611238.1"/>
    </source>
</evidence>
<sequence length="171" mass="19008">MNDKDIELIIYNQLVTELKNHGITTGVKAGFFPENHISGEDFIAFYPVGETPAGWQKRSYAVRGQNANHTESQITEKKYRVQGFITESQTHTAGDIVAAVRMIVNSLPFTGVLNKQGVGVQRAGAIRVPYLADDQGHYRQAPSFDFNVTFTRTLRPETGVVSALFPDIYCI</sequence>
<protein>
    <recommendedName>
        <fullName evidence="4">Phage related-protein</fullName>
    </recommendedName>
</protein>
<dbReference type="EMBL" id="JAPKIY010000035">
    <property type="protein sequence ID" value="MDS0899681.1"/>
    <property type="molecule type" value="Genomic_DNA"/>
</dbReference>
<dbReference type="AlphaFoldDB" id="A0A2C5T0L2"/>
<dbReference type="GeneID" id="93360751"/>
<evidence type="ECO:0000313" key="2">
    <source>
        <dbReference type="EMBL" id="MDS0899681.1"/>
    </source>
</evidence>
<reference evidence="1" key="1">
    <citation type="submission" date="2017-12" db="EMBL/GenBank/DDBJ databases">
        <title>Genome sequencing and analysis.</title>
        <authorList>
            <person name="Huang Y.-T."/>
        </authorList>
    </citation>
    <scope>NUCLEOTIDE SEQUENCE</scope>
    <source>
        <strain evidence="1">VGH116</strain>
    </source>
</reference>
<gene>
    <name evidence="1" type="ORF">CYG68_02190</name>
    <name evidence="2" type="ORF">OSC06_17125</name>
</gene>
<dbReference type="Pfam" id="PF22756">
    <property type="entry name" value="E217_gp29"/>
    <property type="match status" value="1"/>
</dbReference>